<organism evidence="2 3">
    <name type="scientific">Macrostomum lignano</name>
    <dbReference type="NCBI Taxonomy" id="282301"/>
    <lineage>
        <taxon>Eukaryota</taxon>
        <taxon>Metazoa</taxon>
        <taxon>Spiralia</taxon>
        <taxon>Lophotrochozoa</taxon>
        <taxon>Platyhelminthes</taxon>
        <taxon>Rhabditophora</taxon>
        <taxon>Macrostomorpha</taxon>
        <taxon>Macrostomida</taxon>
        <taxon>Macrostomidae</taxon>
        <taxon>Macrostomum</taxon>
    </lineage>
</organism>
<keyword evidence="2" id="KW-1185">Reference proteome</keyword>
<proteinExistence type="predicted"/>
<dbReference type="AlphaFoldDB" id="A0A1I8FMQ2"/>
<evidence type="ECO:0000256" key="1">
    <source>
        <dbReference type="SAM" id="MobiDB-lite"/>
    </source>
</evidence>
<sequence>MRQRLRHLQTLRRWTALSPTLGELRLFSQRRDSRVARRNPSRATPRLSGST</sequence>
<protein>
    <submittedName>
        <fullName evidence="3">Uncharacterized protein</fullName>
    </submittedName>
</protein>
<dbReference type="WBParaSite" id="maker-unitig_40639-snap-gene-0.2-mRNA-1">
    <property type="protein sequence ID" value="maker-unitig_40639-snap-gene-0.2-mRNA-1"/>
    <property type="gene ID" value="maker-unitig_40639-snap-gene-0.2"/>
</dbReference>
<evidence type="ECO:0000313" key="2">
    <source>
        <dbReference type="Proteomes" id="UP000095280"/>
    </source>
</evidence>
<name>A0A1I8FMQ2_9PLAT</name>
<evidence type="ECO:0000313" key="3">
    <source>
        <dbReference type="WBParaSite" id="maker-unitig_40639-snap-gene-0.2-mRNA-1"/>
    </source>
</evidence>
<dbReference type="Proteomes" id="UP000095280">
    <property type="component" value="Unplaced"/>
</dbReference>
<feature type="region of interest" description="Disordered" evidence="1">
    <location>
        <begin position="31"/>
        <end position="51"/>
    </location>
</feature>
<accession>A0A1I8FMQ2</accession>
<reference evidence="3" key="1">
    <citation type="submission" date="2016-11" db="UniProtKB">
        <authorList>
            <consortium name="WormBaseParasite"/>
        </authorList>
    </citation>
    <scope>IDENTIFICATION</scope>
</reference>